<dbReference type="OrthoDB" id="5383291at2"/>
<dbReference type="CDD" id="cd02440">
    <property type="entry name" value="AdoMet_MTases"/>
    <property type="match status" value="1"/>
</dbReference>
<keyword evidence="1" id="KW-0489">Methyltransferase</keyword>
<dbReference type="SUPFAM" id="SSF53335">
    <property type="entry name" value="S-adenosyl-L-methionine-dependent methyltransferases"/>
    <property type="match status" value="1"/>
</dbReference>
<keyword evidence="1" id="KW-0808">Transferase</keyword>
<dbReference type="RefSeq" id="WP_153470088.1">
    <property type="nucleotide sequence ID" value="NZ_WBOF01000004.1"/>
</dbReference>
<dbReference type="GO" id="GO:0042054">
    <property type="term" value="F:histone methyltransferase activity"/>
    <property type="evidence" value="ECO:0007669"/>
    <property type="project" value="TreeGrafter"/>
</dbReference>
<name>A0A6N7L3K1_9ACTN</name>
<dbReference type="GO" id="GO:0016274">
    <property type="term" value="F:protein-arginine N-methyltransferase activity"/>
    <property type="evidence" value="ECO:0007669"/>
    <property type="project" value="InterPro"/>
</dbReference>
<organism evidence="1 2">
    <name type="scientific">Streptomyces kaniharaensis</name>
    <dbReference type="NCBI Taxonomy" id="212423"/>
    <lineage>
        <taxon>Bacteria</taxon>
        <taxon>Bacillati</taxon>
        <taxon>Actinomycetota</taxon>
        <taxon>Actinomycetes</taxon>
        <taxon>Kitasatosporales</taxon>
        <taxon>Streptomycetaceae</taxon>
        <taxon>Streptomyces</taxon>
    </lineage>
</organism>
<dbReference type="PANTHER" id="PTHR11006">
    <property type="entry name" value="PROTEIN ARGININE N-METHYLTRANSFERASE"/>
    <property type="match status" value="1"/>
</dbReference>
<reference evidence="1 2" key="1">
    <citation type="submission" date="2019-09" db="EMBL/GenBank/DDBJ databases">
        <title>Genome Sequences of Streptomyces kaniharaensis ATCC 21070.</title>
        <authorList>
            <person name="Zhu W."/>
            <person name="De Crecy-Lagard V."/>
            <person name="Richards N.G."/>
        </authorList>
    </citation>
    <scope>NUCLEOTIDE SEQUENCE [LARGE SCALE GENOMIC DNA]</scope>
    <source>
        <strain evidence="1 2">SF-557</strain>
    </source>
</reference>
<sequence>MHETRELKAHGHTVRVNVDPEPEREGRPALWPTVGEYPIYDRFLYATMTTDHERNQRFLAALAKLAPGRRVLDIGTGEDLLWARESVQAGARNAVAVEVIEDAFHTAAGTLAALDEHDLITLLHGESTTLQFAPKADVCVAEIIGSLAGAEGAAVVLTDARNRHLVPGGMVVPHRAVTLAAPVHLSDLLPGQPVAFAEASLPYLQSIFDWHSRPFDIRLRIENPHADALLSDGQPVEVLDFNGELRTEQRTITRLAITRAGHVDGVLTWLNLWCLPDEAPLDALRMRTNWASIYFPLFDHPVPVAPGDVLELTVETALSDDGIHPDYQLAATLHTASGEEHHGSLASPHHGGPFRAHPLYQALFPTT</sequence>
<evidence type="ECO:0000313" key="1">
    <source>
        <dbReference type="EMBL" id="MQS17357.1"/>
    </source>
</evidence>
<keyword evidence="2" id="KW-1185">Reference proteome</keyword>
<dbReference type="Gene3D" id="2.70.160.11">
    <property type="entry name" value="Hnrnp arginine n-methyltransferase1"/>
    <property type="match status" value="1"/>
</dbReference>
<evidence type="ECO:0000313" key="2">
    <source>
        <dbReference type="Proteomes" id="UP000450000"/>
    </source>
</evidence>
<dbReference type="AlphaFoldDB" id="A0A6N7L3K1"/>
<dbReference type="EMBL" id="WBOF01000004">
    <property type="protein sequence ID" value="MQS17357.1"/>
    <property type="molecule type" value="Genomic_DNA"/>
</dbReference>
<accession>A0A6N7L3K1</accession>
<dbReference type="Proteomes" id="UP000450000">
    <property type="component" value="Unassembled WGS sequence"/>
</dbReference>
<dbReference type="InterPro" id="IPR029063">
    <property type="entry name" value="SAM-dependent_MTases_sf"/>
</dbReference>
<dbReference type="GO" id="GO:0032259">
    <property type="term" value="P:methylation"/>
    <property type="evidence" value="ECO:0007669"/>
    <property type="project" value="UniProtKB-KW"/>
</dbReference>
<gene>
    <name evidence="1" type="ORF">F7Q99_35545</name>
</gene>
<dbReference type="InterPro" id="IPR025799">
    <property type="entry name" value="Arg_MeTrfase"/>
</dbReference>
<protein>
    <submittedName>
        <fullName evidence="1">Class I SAM-dependent methyltransferase</fullName>
    </submittedName>
</protein>
<proteinExistence type="predicted"/>
<dbReference type="Gene3D" id="3.40.50.150">
    <property type="entry name" value="Vaccinia Virus protein VP39"/>
    <property type="match status" value="1"/>
</dbReference>
<comment type="caution">
    <text evidence="1">The sequence shown here is derived from an EMBL/GenBank/DDBJ whole genome shotgun (WGS) entry which is preliminary data.</text>
</comment>
<dbReference type="PANTHER" id="PTHR11006:SF53">
    <property type="entry name" value="PROTEIN ARGININE N-METHYLTRANSFERASE 3"/>
    <property type="match status" value="1"/>
</dbReference>